<dbReference type="Pfam" id="PF01636">
    <property type="entry name" value="APH"/>
    <property type="match status" value="1"/>
</dbReference>
<gene>
    <name evidence="2" type="ORF">HEB94_009374</name>
</gene>
<comment type="caution">
    <text evidence="2">The sequence shown here is derived from an EMBL/GenBank/DDBJ whole genome shotgun (WGS) entry which is preliminary data.</text>
</comment>
<reference evidence="2" key="1">
    <citation type="submission" date="2020-10" db="EMBL/GenBank/DDBJ databases">
        <title>Sequencing the genomes of 1000 actinobacteria strains.</title>
        <authorList>
            <person name="Klenk H.-P."/>
        </authorList>
    </citation>
    <scope>NUCLEOTIDE SEQUENCE</scope>
    <source>
        <strain evidence="2">DSM 45354</strain>
    </source>
</reference>
<dbReference type="InterPro" id="IPR011009">
    <property type="entry name" value="Kinase-like_dom_sf"/>
</dbReference>
<name>A0A927RPW1_9ACTN</name>
<keyword evidence="3" id="KW-1185">Reference proteome</keyword>
<dbReference type="EMBL" id="JADBEM010000001">
    <property type="protein sequence ID" value="MBE1612526.1"/>
    <property type="molecule type" value="Genomic_DNA"/>
</dbReference>
<proteinExistence type="predicted"/>
<dbReference type="RefSeq" id="WP_192755556.1">
    <property type="nucleotide sequence ID" value="NZ_BAABJL010000194.1"/>
</dbReference>
<dbReference type="InterPro" id="IPR002575">
    <property type="entry name" value="Aminoglycoside_PTrfase"/>
</dbReference>
<evidence type="ECO:0000313" key="2">
    <source>
        <dbReference type="EMBL" id="MBE1612526.1"/>
    </source>
</evidence>
<organism evidence="2 3">
    <name type="scientific">Actinopolymorpha pittospori</name>
    <dbReference type="NCBI Taxonomy" id="648752"/>
    <lineage>
        <taxon>Bacteria</taxon>
        <taxon>Bacillati</taxon>
        <taxon>Actinomycetota</taxon>
        <taxon>Actinomycetes</taxon>
        <taxon>Propionibacteriales</taxon>
        <taxon>Actinopolymorphaceae</taxon>
        <taxon>Actinopolymorpha</taxon>
    </lineage>
</organism>
<protein>
    <recommendedName>
        <fullName evidence="1">Aminoglycoside phosphotransferase domain-containing protein</fullName>
    </recommendedName>
</protein>
<evidence type="ECO:0000259" key="1">
    <source>
        <dbReference type="Pfam" id="PF01636"/>
    </source>
</evidence>
<feature type="domain" description="Aminoglycoside phosphotransferase" evidence="1">
    <location>
        <begin position="27"/>
        <end position="193"/>
    </location>
</feature>
<sequence>MTEHVVRGERPPRRVERVGDTVRRPAHPWTPAVHALLRHLESVGFPYSPRVLGFDEQGREVLTFIEGESGPAAWSRVVGENGLRSYARLLRDYHRAVAGWRRDPDLLWSSGIQEPAGQDPGQDSEQALEQDLAQGLEREVVCHGDFGPWNLVWRGEEPVGILDWDFAYPAPARRDVVYAAEYAAPFRSDAECRSLGFPAPPDRRHRLEVFAEAYGLSSTAGLADDVNRTQRETLVTVRRLATAGCQPQATWAAQGFLDLLEQRIRWIEDDSGLLVA</sequence>
<accession>A0A927RPW1</accession>
<dbReference type="AlphaFoldDB" id="A0A927RPW1"/>
<dbReference type="Gene3D" id="3.90.1200.10">
    <property type="match status" value="1"/>
</dbReference>
<evidence type="ECO:0000313" key="3">
    <source>
        <dbReference type="Proteomes" id="UP000638648"/>
    </source>
</evidence>
<dbReference type="Proteomes" id="UP000638648">
    <property type="component" value="Unassembled WGS sequence"/>
</dbReference>
<dbReference type="SUPFAM" id="SSF56112">
    <property type="entry name" value="Protein kinase-like (PK-like)"/>
    <property type="match status" value="1"/>
</dbReference>